<dbReference type="SUPFAM" id="SSF101941">
    <property type="entry name" value="NAC domain"/>
    <property type="match status" value="1"/>
</dbReference>
<protein>
    <submittedName>
        <fullName evidence="8">NAC domain containing protein 2</fullName>
    </submittedName>
</protein>
<dbReference type="PROSITE" id="PS51005">
    <property type="entry name" value="NAC"/>
    <property type="match status" value="1"/>
</dbReference>
<dbReference type="GO" id="GO:0005634">
    <property type="term" value="C:nucleus"/>
    <property type="evidence" value="ECO:0007669"/>
    <property type="project" value="UniProtKB-SubCell"/>
</dbReference>
<evidence type="ECO:0000313" key="8">
    <source>
        <dbReference type="EMBL" id="GER33323.1"/>
    </source>
</evidence>
<dbReference type="Proteomes" id="UP000325081">
    <property type="component" value="Unassembled WGS sequence"/>
</dbReference>
<evidence type="ECO:0000256" key="2">
    <source>
        <dbReference type="ARBA" id="ARBA00023015"/>
    </source>
</evidence>
<organism evidence="8 9">
    <name type="scientific">Striga asiatica</name>
    <name type="common">Asiatic witchweed</name>
    <name type="synonym">Buchnera asiatica</name>
    <dbReference type="NCBI Taxonomy" id="4170"/>
    <lineage>
        <taxon>Eukaryota</taxon>
        <taxon>Viridiplantae</taxon>
        <taxon>Streptophyta</taxon>
        <taxon>Embryophyta</taxon>
        <taxon>Tracheophyta</taxon>
        <taxon>Spermatophyta</taxon>
        <taxon>Magnoliopsida</taxon>
        <taxon>eudicotyledons</taxon>
        <taxon>Gunneridae</taxon>
        <taxon>Pentapetalae</taxon>
        <taxon>asterids</taxon>
        <taxon>lamiids</taxon>
        <taxon>Lamiales</taxon>
        <taxon>Orobanchaceae</taxon>
        <taxon>Buchnereae</taxon>
        <taxon>Striga</taxon>
    </lineage>
</organism>
<keyword evidence="4" id="KW-0804">Transcription</keyword>
<gene>
    <name evidence="8" type="ORF">STAS_09455</name>
</gene>
<keyword evidence="2" id="KW-0805">Transcription regulation</keyword>
<sequence>MGDYPLGFRFSPTDEECIRYLLGFVTGNPLPSHNHISVDDLYGESEPWDLFGSSAAAGCRYFFTRLKRVGGGSTAAARRYSRNVGQGTWSNKGQKSEVFCGKGGLIGHTRSFRYQPRKSPARGPARGRWALKEYALAEDRVMKGRVVRPDYVLCLLKKKKNGGDVNDDEDDDVDEGTSGGFPPDPRVGGDSGNQIGGRAVEGESNEELGAVER</sequence>
<evidence type="ECO:0000256" key="5">
    <source>
        <dbReference type="ARBA" id="ARBA00023242"/>
    </source>
</evidence>
<evidence type="ECO:0000256" key="4">
    <source>
        <dbReference type="ARBA" id="ARBA00023163"/>
    </source>
</evidence>
<evidence type="ECO:0000313" key="9">
    <source>
        <dbReference type="Proteomes" id="UP000325081"/>
    </source>
</evidence>
<feature type="compositionally biased region" description="Acidic residues" evidence="6">
    <location>
        <begin position="165"/>
        <end position="175"/>
    </location>
</feature>
<dbReference type="EMBL" id="BKCP01004738">
    <property type="protein sequence ID" value="GER33323.1"/>
    <property type="molecule type" value="Genomic_DNA"/>
</dbReference>
<evidence type="ECO:0000256" key="1">
    <source>
        <dbReference type="ARBA" id="ARBA00004123"/>
    </source>
</evidence>
<dbReference type="Pfam" id="PF02365">
    <property type="entry name" value="NAM"/>
    <property type="match status" value="1"/>
</dbReference>
<dbReference type="OrthoDB" id="1282201at2759"/>
<accession>A0A5A7PKD3</accession>
<keyword evidence="3" id="KW-0238">DNA-binding</keyword>
<dbReference type="Gene3D" id="2.170.150.80">
    <property type="entry name" value="NAC domain"/>
    <property type="match status" value="1"/>
</dbReference>
<reference evidence="9" key="1">
    <citation type="journal article" date="2019" name="Curr. Biol.">
        <title>Genome Sequence of Striga asiatica Provides Insight into the Evolution of Plant Parasitism.</title>
        <authorList>
            <person name="Yoshida S."/>
            <person name="Kim S."/>
            <person name="Wafula E.K."/>
            <person name="Tanskanen J."/>
            <person name="Kim Y.M."/>
            <person name="Honaas L."/>
            <person name="Yang Z."/>
            <person name="Spallek T."/>
            <person name="Conn C.E."/>
            <person name="Ichihashi Y."/>
            <person name="Cheong K."/>
            <person name="Cui S."/>
            <person name="Der J.P."/>
            <person name="Gundlach H."/>
            <person name="Jiao Y."/>
            <person name="Hori C."/>
            <person name="Ishida J.K."/>
            <person name="Kasahara H."/>
            <person name="Kiba T."/>
            <person name="Kim M.S."/>
            <person name="Koo N."/>
            <person name="Laohavisit A."/>
            <person name="Lee Y.H."/>
            <person name="Lumba S."/>
            <person name="McCourt P."/>
            <person name="Mortimer J.C."/>
            <person name="Mutuku J.M."/>
            <person name="Nomura T."/>
            <person name="Sasaki-Sekimoto Y."/>
            <person name="Seto Y."/>
            <person name="Wang Y."/>
            <person name="Wakatake T."/>
            <person name="Sakakibara H."/>
            <person name="Demura T."/>
            <person name="Yamaguchi S."/>
            <person name="Yoneyama K."/>
            <person name="Manabe R.I."/>
            <person name="Nelson D.C."/>
            <person name="Schulman A.H."/>
            <person name="Timko M.P."/>
            <person name="dePamphilis C.W."/>
            <person name="Choi D."/>
            <person name="Shirasu K."/>
        </authorList>
    </citation>
    <scope>NUCLEOTIDE SEQUENCE [LARGE SCALE GENOMIC DNA]</scope>
    <source>
        <strain evidence="9">cv. UVA1</strain>
    </source>
</reference>
<evidence type="ECO:0000256" key="3">
    <source>
        <dbReference type="ARBA" id="ARBA00023125"/>
    </source>
</evidence>
<keyword evidence="9" id="KW-1185">Reference proteome</keyword>
<proteinExistence type="predicted"/>
<evidence type="ECO:0000256" key="6">
    <source>
        <dbReference type="SAM" id="MobiDB-lite"/>
    </source>
</evidence>
<dbReference type="InterPro" id="IPR036093">
    <property type="entry name" value="NAC_dom_sf"/>
</dbReference>
<dbReference type="AlphaFoldDB" id="A0A5A7PKD3"/>
<evidence type="ECO:0000259" key="7">
    <source>
        <dbReference type="PROSITE" id="PS51005"/>
    </source>
</evidence>
<name>A0A5A7PKD3_STRAF</name>
<keyword evidence="5" id="KW-0539">Nucleus</keyword>
<dbReference type="GO" id="GO:0006355">
    <property type="term" value="P:regulation of DNA-templated transcription"/>
    <property type="evidence" value="ECO:0007669"/>
    <property type="project" value="InterPro"/>
</dbReference>
<dbReference type="InterPro" id="IPR003441">
    <property type="entry name" value="NAC-dom"/>
</dbReference>
<feature type="region of interest" description="Disordered" evidence="6">
    <location>
        <begin position="162"/>
        <end position="213"/>
    </location>
</feature>
<dbReference type="PANTHER" id="PTHR31989">
    <property type="entry name" value="NAC DOMAIN-CONTAINING PROTEIN 82-RELATED"/>
    <property type="match status" value="1"/>
</dbReference>
<comment type="caution">
    <text evidence="8">The sequence shown here is derived from an EMBL/GenBank/DDBJ whole genome shotgun (WGS) entry which is preliminary data.</text>
</comment>
<comment type="subcellular location">
    <subcellularLocation>
        <location evidence="1">Nucleus</location>
    </subcellularLocation>
</comment>
<feature type="domain" description="NAC" evidence="7">
    <location>
        <begin position="4"/>
        <end position="159"/>
    </location>
</feature>
<dbReference type="GO" id="GO:0003677">
    <property type="term" value="F:DNA binding"/>
    <property type="evidence" value="ECO:0007669"/>
    <property type="project" value="UniProtKB-KW"/>
</dbReference>